<evidence type="ECO:0000256" key="3">
    <source>
        <dbReference type="ARBA" id="ARBA00023027"/>
    </source>
</evidence>
<dbReference type="InterPro" id="IPR016162">
    <property type="entry name" value="Ald_DH_N"/>
</dbReference>
<dbReference type="InterPro" id="IPR029510">
    <property type="entry name" value="Ald_DH_CS_GLU"/>
</dbReference>
<dbReference type="EC" id="1.2.1.3" evidence="4"/>
<evidence type="ECO:0000259" key="7">
    <source>
        <dbReference type="Pfam" id="PF00171"/>
    </source>
</evidence>
<name>A0A7S3CRF4_9SPIT</name>
<dbReference type="PROSITE" id="PS00070">
    <property type="entry name" value="ALDEHYDE_DEHYDR_CYS"/>
    <property type="match status" value="1"/>
</dbReference>
<accession>A0A7S3CRF4</accession>
<feature type="domain" description="Aldehyde dehydrogenase" evidence="7">
    <location>
        <begin position="6"/>
        <end position="345"/>
    </location>
</feature>
<dbReference type="Gene3D" id="3.40.309.10">
    <property type="entry name" value="Aldehyde Dehydrogenase, Chain A, domain 2"/>
    <property type="match status" value="1"/>
</dbReference>
<dbReference type="PROSITE" id="PS00687">
    <property type="entry name" value="ALDEHYDE_DEHYDR_GLU"/>
    <property type="match status" value="1"/>
</dbReference>
<proteinExistence type="inferred from homology"/>
<dbReference type="GO" id="GO:0004029">
    <property type="term" value="F:aldehyde dehydrogenase (NAD+) activity"/>
    <property type="evidence" value="ECO:0007669"/>
    <property type="project" value="UniProtKB-EC"/>
</dbReference>
<dbReference type="FunFam" id="3.40.605.10:FF:000029">
    <property type="entry name" value="Aldehyde dehydrogenase, mitochondrial"/>
    <property type="match status" value="1"/>
</dbReference>
<evidence type="ECO:0000313" key="8">
    <source>
        <dbReference type="EMBL" id="CAE0235183.1"/>
    </source>
</evidence>
<keyword evidence="2 6" id="KW-0560">Oxidoreductase</keyword>
<protein>
    <recommendedName>
        <fullName evidence="4">aldehyde dehydrogenase (NAD(+))</fullName>
        <ecNumber evidence="4">1.2.1.3</ecNumber>
    </recommendedName>
</protein>
<evidence type="ECO:0000256" key="5">
    <source>
        <dbReference type="PROSITE-ProRule" id="PRU10007"/>
    </source>
</evidence>
<gene>
    <name evidence="8" type="ORF">SRAS04492_LOCUS6990</name>
</gene>
<dbReference type="InterPro" id="IPR016160">
    <property type="entry name" value="Ald_DH_CS_CYS"/>
</dbReference>
<reference evidence="8" key="1">
    <citation type="submission" date="2021-01" db="EMBL/GenBank/DDBJ databases">
        <authorList>
            <person name="Corre E."/>
            <person name="Pelletier E."/>
            <person name="Niang G."/>
            <person name="Scheremetjew M."/>
            <person name="Finn R."/>
            <person name="Kale V."/>
            <person name="Holt S."/>
            <person name="Cochrane G."/>
            <person name="Meng A."/>
            <person name="Brown T."/>
            <person name="Cohen L."/>
        </authorList>
    </citation>
    <scope>NUCLEOTIDE SEQUENCE</scope>
    <source>
        <strain evidence="8">Ras09</strain>
    </source>
</reference>
<dbReference type="AlphaFoldDB" id="A0A7S3CRF4"/>
<organism evidence="8">
    <name type="scientific">Strombidium rassoulzadegani</name>
    <dbReference type="NCBI Taxonomy" id="1082188"/>
    <lineage>
        <taxon>Eukaryota</taxon>
        <taxon>Sar</taxon>
        <taxon>Alveolata</taxon>
        <taxon>Ciliophora</taxon>
        <taxon>Intramacronucleata</taxon>
        <taxon>Spirotrichea</taxon>
        <taxon>Oligotrichia</taxon>
        <taxon>Strombidiidae</taxon>
        <taxon>Strombidium</taxon>
    </lineage>
</organism>
<evidence type="ECO:0000256" key="6">
    <source>
        <dbReference type="RuleBase" id="RU003345"/>
    </source>
</evidence>
<feature type="active site" evidence="5">
    <location>
        <position position="122"/>
    </location>
</feature>
<dbReference type="SUPFAM" id="SSF53720">
    <property type="entry name" value="ALDH-like"/>
    <property type="match status" value="1"/>
</dbReference>
<evidence type="ECO:0000256" key="1">
    <source>
        <dbReference type="ARBA" id="ARBA00009986"/>
    </source>
</evidence>
<dbReference type="Gene3D" id="3.40.605.10">
    <property type="entry name" value="Aldehyde Dehydrogenase, Chain A, domain 1"/>
    <property type="match status" value="1"/>
</dbReference>
<dbReference type="FunFam" id="3.40.309.10:FF:000001">
    <property type="entry name" value="Mitochondrial aldehyde dehydrogenase 2"/>
    <property type="match status" value="1"/>
</dbReference>
<keyword evidence="3" id="KW-0520">NAD</keyword>
<dbReference type="PANTHER" id="PTHR11699">
    <property type="entry name" value="ALDEHYDE DEHYDROGENASE-RELATED"/>
    <property type="match status" value="1"/>
</dbReference>
<evidence type="ECO:0000256" key="2">
    <source>
        <dbReference type="ARBA" id="ARBA00023002"/>
    </source>
</evidence>
<dbReference type="InterPro" id="IPR016161">
    <property type="entry name" value="Ald_DH/histidinol_DH"/>
</dbReference>
<dbReference type="Pfam" id="PF00171">
    <property type="entry name" value="Aldedh"/>
    <property type="match status" value="1"/>
</dbReference>
<dbReference type="InterPro" id="IPR016163">
    <property type="entry name" value="Ald_DH_C"/>
</dbReference>
<evidence type="ECO:0000256" key="4">
    <source>
        <dbReference type="ARBA" id="ARBA00024226"/>
    </source>
</evidence>
<sequence length="349" mass="37719">MNGPYSAYTIKHPVGVCGQIIPWNYPTLMAVFKLAPVLATGCTSVLKPAENTPLSALKLAQIMMECGLPDGVVNVVPGYGHDAGSALVNHPLVDKIAFTGSEFVGKKIMRDAAETMKRVTLELGGKSPNIIMDDANLEQAIIETHNGCFVNSGQFCMASTRVYVHDDIYDMFVEGSIAMAKSRKVGGPYEDKVQNGPVVSQVQLDRVLKYIDIGKKEGATVACGGVRIDREGYFIEPTIFINVTDDMTIAKEEIFGPVMCILRFKFLNEVLKRANASSYGLAGGAMTTGLQNAQKITKGLQSGIVFVNCWGAMQPTTPFGGMKQSGYGRELGGDSLHEYLETKTIITKI</sequence>
<comment type="similarity">
    <text evidence="1 6">Belongs to the aldehyde dehydrogenase family.</text>
</comment>
<dbReference type="EMBL" id="HBIA01013773">
    <property type="protein sequence ID" value="CAE0235183.1"/>
    <property type="molecule type" value="Transcribed_RNA"/>
</dbReference>
<dbReference type="FunFam" id="3.40.605.10:FF:000026">
    <property type="entry name" value="Aldehyde dehydrogenase, putative"/>
    <property type="match status" value="1"/>
</dbReference>
<dbReference type="InterPro" id="IPR015590">
    <property type="entry name" value="Aldehyde_DH_dom"/>
</dbReference>